<protein>
    <recommendedName>
        <fullName evidence="4">G-protein coupled receptors family 1 profile domain-containing protein</fullName>
    </recommendedName>
</protein>
<dbReference type="SUPFAM" id="SSF81321">
    <property type="entry name" value="Family A G protein-coupled receptor-like"/>
    <property type="match status" value="1"/>
</dbReference>
<evidence type="ECO:0008006" key="4">
    <source>
        <dbReference type="Google" id="ProtNLM"/>
    </source>
</evidence>
<gene>
    <name evidence="2" type="ORF">L3Y34_006982</name>
</gene>
<keyword evidence="1" id="KW-0472">Membrane</keyword>
<accession>A0AAE9CYJ7</accession>
<dbReference type="PANTHER" id="PTHR22751">
    <property type="entry name" value="G-PROTEIN COUPLED RECEPTOR-RELATED"/>
    <property type="match status" value="1"/>
</dbReference>
<dbReference type="AlphaFoldDB" id="A0AAE9CYJ7"/>
<keyword evidence="1" id="KW-1133">Transmembrane helix</keyword>
<reference evidence="2 3" key="1">
    <citation type="submission" date="2022-02" db="EMBL/GenBank/DDBJ databases">
        <title>Chromosome-level reference genomes for two strains of Caenorhabditis briggsae: an improved platform for comparative genomics.</title>
        <authorList>
            <person name="Stevens L."/>
            <person name="Andersen E.C."/>
        </authorList>
    </citation>
    <scope>NUCLEOTIDE SEQUENCE [LARGE SCALE GENOMIC DNA]</scope>
    <source>
        <strain evidence="2">QX1410_ONT</strain>
        <tissue evidence="2">Whole-organism</tissue>
    </source>
</reference>
<feature type="transmembrane region" description="Helical" evidence="1">
    <location>
        <begin position="228"/>
        <end position="253"/>
    </location>
</feature>
<feature type="transmembrane region" description="Helical" evidence="1">
    <location>
        <begin position="12"/>
        <end position="32"/>
    </location>
</feature>
<evidence type="ECO:0000313" key="3">
    <source>
        <dbReference type="Proteomes" id="UP000827892"/>
    </source>
</evidence>
<evidence type="ECO:0000256" key="1">
    <source>
        <dbReference type="SAM" id="Phobius"/>
    </source>
</evidence>
<sequence length="260" mass="29866">MPPPQDSIFPYILSIFQFIGILINVLQILILLQKDLRCNPTYRLMTWICLFDILSQISTFTAYSPLWIRNILENELCFVSKSYQDTISNLLGSAFSDTFQRLSIWLALVICFYDAMKISKPNDVFKVISLLCLMSVIWSYMVYFQNVIQPVYFELDCTGINVTFSETRYQVVIALPKHKVLYGRILILDGIVKIVPTVMECALMMVLLKNEKARCTDERTKRENVTKLILVFMIPYLLTGVPSTLATCLKALLPDDSLVL</sequence>
<organism evidence="2 3">
    <name type="scientific">Caenorhabditis briggsae</name>
    <dbReference type="NCBI Taxonomy" id="6238"/>
    <lineage>
        <taxon>Eukaryota</taxon>
        <taxon>Metazoa</taxon>
        <taxon>Ecdysozoa</taxon>
        <taxon>Nematoda</taxon>
        <taxon>Chromadorea</taxon>
        <taxon>Rhabditida</taxon>
        <taxon>Rhabditina</taxon>
        <taxon>Rhabditomorpha</taxon>
        <taxon>Rhabditoidea</taxon>
        <taxon>Rhabditidae</taxon>
        <taxon>Peloderinae</taxon>
        <taxon>Caenorhabditis</taxon>
    </lineage>
</organism>
<name>A0AAE9CYJ7_CAEBR</name>
<dbReference type="Gene3D" id="1.20.1070.10">
    <property type="entry name" value="Rhodopsin 7-helix transmembrane proteins"/>
    <property type="match status" value="1"/>
</dbReference>
<dbReference type="PANTHER" id="PTHR22751:SF102">
    <property type="entry name" value="G-PROTEIN COUPLED RECEPTORS FAMILY 1 PROFILE DOMAIN-CONTAINING PROTEIN"/>
    <property type="match status" value="1"/>
</dbReference>
<dbReference type="InterPro" id="IPR019427">
    <property type="entry name" value="7TM_GPCR_serpentine_rcpt_Srw"/>
</dbReference>
<keyword evidence="1" id="KW-0812">Transmembrane</keyword>
<proteinExistence type="predicted"/>
<feature type="transmembrane region" description="Helical" evidence="1">
    <location>
        <begin position="127"/>
        <end position="144"/>
    </location>
</feature>
<dbReference type="EMBL" id="CP090895">
    <property type="protein sequence ID" value="ULT87517.1"/>
    <property type="molecule type" value="Genomic_DNA"/>
</dbReference>
<evidence type="ECO:0000313" key="2">
    <source>
        <dbReference type="EMBL" id="ULT87517.1"/>
    </source>
</evidence>
<dbReference type="GO" id="GO:0008528">
    <property type="term" value="F:G protein-coupled peptide receptor activity"/>
    <property type="evidence" value="ECO:0007669"/>
    <property type="project" value="InterPro"/>
</dbReference>
<feature type="transmembrane region" description="Helical" evidence="1">
    <location>
        <begin position="185"/>
        <end position="208"/>
    </location>
</feature>
<dbReference type="Pfam" id="PF10324">
    <property type="entry name" value="7TM_GPCR_Srw"/>
    <property type="match status" value="1"/>
</dbReference>
<dbReference type="Proteomes" id="UP000827892">
    <property type="component" value="Chromosome V"/>
</dbReference>